<gene>
    <name evidence="2" type="ORF">FSC37_13625</name>
</gene>
<dbReference type="EMBL" id="VOPW01000001">
    <property type="protein sequence ID" value="TXC66511.1"/>
    <property type="molecule type" value="Genomic_DNA"/>
</dbReference>
<keyword evidence="3" id="KW-1185">Reference proteome</keyword>
<proteinExistence type="predicted"/>
<accession>A0A5C6U3D7</accession>
<dbReference type="AlphaFoldDB" id="A0A5C6U3D7"/>
<protein>
    <submittedName>
        <fullName evidence="2">Uncharacterized protein</fullName>
    </submittedName>
</protein>
<evidence type="ECO:0000313" key="2">
    <source>
        <dbReference type="EMBL" id="TXC66511.1"/>
    </source>
</evidence>
<evidence type="ECO:0000313" key="3">
    <source>
        <dbReference type="Proteomes" id="UP000321832"/>
    </source>
</evidence>
<organism evidence="2 3">
    <name type="scientific">Piscinibacter aquaticus</name>
    <dbReference type="NCBI Taxonomy" id="392597"/>
    <lineage>
        <taxon>Bacteria</taxon>
        <taxon>Pseudomonadati</taxon>
        <taxon>Pseudomonadota</taxon>
        <taxon>Betaproteobacteria</taxon>
        <taxon>Burkholderiales</taxon>
        <taxon>Sphaerotilaceae</taxon>
        <taxon>Piscinibacter</taxon>
    </lineage>
</organism>
<reference evidence="2 3" key="1">
    <citation type="submission" date="2019-08" db="EMBL/GenBank/DDBJ databases">
        <authorList>
            <person name="Khan S.A."/>
            <person name="Jeon C.O."/>
            <person name="Jeong S.E."/>
        </authorList>
    </citation>
    <scope>NUCLEOTIDE SEQUENCE [LARGE SCALE GENOMIC DNA]</scope>
    <source>
        <strain evidence="3">IMCC1728</strain>
    </source>
</reference>
<dbReference type="Proteomes" id="UP000321832">
    <property type="component" value="Unassembled WGS sequence"/>
</dbReference>
<feature type="region of interest" description="Disordered" evidence="1">
    <location>
        <begin position="128"/>
        <end position="147"/>
    </location>
</feature>
<sequence>MTTAVVLSFAALVMLAALALLWSRWPAWLKGLLVIAVTGFYFYADDALHGIAGLPSRDALPERFVLLAAVIEEPSAKTKGALYVWVNELKDGKPAAQPRAYRLPYQKDLHALLNEGMKKVRQGISQMGTAEPKTGPKGFSWLRPGSDEQAVKIRDLPVPQLPEK</sequence>
<name>A0A5C6U3D7_9BURK</name>
<evidence type="ECO:0000256" key="1">
    <source>
        <dbReference type="SAM" id="MobiDB-lite"/>
    </source>
</evidence>
<comment type="caution">
    <text evidence="2">The sequence shown here is derived from an EMBL/GenBank/DDBJ whole genome shotgun (WGS) entry which is preliminary data.</text>
</comment>